<evidence type="ECO:0000256" key="3">
    <source>
        <dbReference type="ARBA" id="ARBA00023004"/>
    </source>
</evidence>
<evidence type="ECO:0000313" key="8">
    <source>
        <dbReference type="Proteomes" id="UP001191082"/>
    </source>
</evidence>
<accession>A0ABY2XAE7</accession>
<protein>
    <submittedName>
        <fullName evidence="7">Cytochrome c</fullName>
    </submittedName>
</protein>
<feature type="chain" id="PRO_5046053326" evidence="5">
    <location>
        <begin position="25"/>
        <end position="248"/>
    </location>
</feature>
<dbReference type="Proteomes" id="UP001191082">
    <property type="component" value="Unassembled WGS sequence"/>
</dbReference>
<gene>
    <name evidence="7" type="ORF">FGK64_11415</name>
</gene>
<dbReference type="SUPFAM" id="SSF46626">
    <property type="entry name" value="Cytochrome c"/>
    <property type="match status" value="1"/>
</dbReference>
<dbReference type="EMBL" id="VCPC01000002">
    <property type="protein sequence ID" value="TMV13352.1"/>
    <property type="molecule type" value="Genomic_DNA"/>
</dbReference>
<keyword evidence="5" id="KW-0732">Signal</keyword>
<evidence type="ECO:0000313" key="7">
    <source>
        <dbReference type="EMBL" id="TMV13352.1"/>
    </source>
</evidence>
<feature type="domain" description="Cytochrome c" evidence="6">
    <location>
        <begin position="139"/>
        <end position="237"/>
    </location>
</feature>
<keyword evidence="3 4" id="KW-0408">Iron</keyword>
<sequence>MRRFDFRPTLLCLSLLLTASPVAAQDRLGLAAPPEVVDSGLLGFILPRFSLKTGVRVTPDADGAVVIADAPPGTPVFRRGDQAYFLRGGDGSDAAGRFADWLTSDIGLRTVESFAPDSPPPFSAPLEDTVEAEPVTFDGDSDIGGTLSLRHCGRCHVIDQRNRMAGLGSAPSFGVLRGLPDWDVRFQQFFVLAPHMAFTQIADVTEPFPIDRPPPIVPVEMTWDEMEAILAFVSAMPATDLGAPLQLQ</sequence>
<organism evidence="7 8">
    <name type="scientific">Arenibacterium halophilum</name>
    <dbReference type="NCBI Taxonomy" id="2583821"/>
    <lineage>
        <taxon>Bacteria</taxon>
        <taxon>Pseudomonadati</taxon>
        <taxon>Pseudomonadota</taxon>
        <taxon>Alphaproteobacteria</taxon>
        <taxon>Rhodobacterales</taxon>
        <taxon>Paracoccaceae</taxon>
        <taxon>Arenibacterium</taxon>
    </lineage>
</organism>
<feature type="signal peptide" evidence="5">
    <location>
        <begin position="1"/>
        <end position="24"/>
    </location>
</feature>
<keyword evidence="8" id="KW-1185">Reference proteome</keyword>
<comment type="caution">
    <text evidence="7">The sequence shown here is derived from an EMBL/GenBank/DDBJ whole genome shotgun (WGS) entry which is preliminary data.</text>
</comment>
<name>A0ABY2XAE7_9RHOB</name>
<evidence type="ECO:0000256" key="1">
    <source>
        <dbReference type="ARBA" id="ARBA00022617"/>
    </source>
</evidence>
<dbReference type="InterPro" id="IPR036909">
    <property type="entry name" value="Cyt_c-like_dom_sf"/>
</dbReference>
<dbReference type="InterPro" id="IPR009056">
    <property type="entry name" value="Cyt_c-like_dom"/>
</dbReference>
<evidence type="ECO:0000256" key="4">
    <source>
        <dbReference type="PROSITE-ProRule" id="PRU00433"/>
    </source>
</evidence>
<proteinExistence type="predicted"/>
<evidence type="ECO:0000256" key="5">
    <source>
        <dbReference type="SAM" id="SignalP"/>
    </source>
</evidence>
<keyword evidence="2 4" id="KW-0479">Metal-binding</keyword>
<keyword evidence="1 4" id="KW-0349">Heme</keyword>
<reference evidence="7 8" key="1">
    <citation type="submission" date="2019-05" db="EMBL/GenBank/DDBJ databases">
        <title>Marivita sp. nov. isolated from sea sediment.</title>
        <authorList>
            <person name="Kim W."/>
        </authorList>
    </citation>
    <scope>NUCLEOTIDE SEQUENCE [LARGE SCALE GENOMIC DNA]</scope>
    <source>
        <strain evidence="7 8">CAU 1492</strain>
    </source>
</reference>
<dbReference type="PROSITE" id="PS51007">
    <property type="entry name" value="CYTC"/>
    <property type="match status" value="1"/>
</dbReference>
<evidence type="ECO:0000259" key="6">
    <source>
        <dbReference type="PROSITE" id="PS51007"/>
    </source>
</evidence>
<dbReference type="RefSeq" id="WP_138863908.1">
    <property type="nucleotide sequence ID" value="NZ_VCPC01000002.1"/>
</dbReference>
<evidence type="ECO:0000256" key="2">
    <source>
        <dbReference type="ARBA" id="ARBA00022723"/>
    </source>
</evidence>